<keyword evidence="3" id="KW-0238">DNA-binding</keyword>
<dbReference type="InterPro" id="IPR005119">
    <property type="entry name" value="LysR_subst-bd"/>
</dbReference>
<evidence type="ECO:0000256" key="2">
    <source>
        <dbReference type="ARBA" id="ARBA00023015"/>
    </source>
</evidence>
<keyword evidence="2" id="KW-0805">Transcription regulation</keyword>
<comment type="caution">
    <text evidence="6">The sequence shown here is derived from an EMBL/GenBank/DDBJ whole genome shotgun (WGS) entry which is preliminary data.</text>
</comment>
<gene>
    <name evidence="6" type="ORF">DI555_00825</name>
</gene>
<dbReference type="SUPFAM" id="SSF46785">
    <property type="entry name" value="Winged helix' DNA-binding domain"/>
    <property type="match status" value="1"/>
</dbReference>
<evidence type="ECO:0000256" key="3">
    <source>
        <dbReference type="ARBA" id="ARBA00023125"/>
    </source>
</evidence>
<dbReference type="Gene3D" id="1.10.10.10">
    <property type="entry name" value="Winged helix-like DNA-binding domain superfamily/Winged helix DNA-binding domain"/>
    <property type="match status" value="1"/>
</dbReference>
<dbReference type="GO" id="GO:0006351">
    <property type="term" value="P:DNA-templated transcription"/>
    <property type="evidence" value="ECO:0007669"/>
    <property type="project" value="TreeGrafter"/>
</dbReference>
<accession>A0A2W5NVK5</accession>
<dbReference type="SUPFAM" id="SSF53850">
    <property type="entry name" value="Periplasmic binding protein-like II"/>
    <property type="match status" value="1"/>
</dbReference>
<evidence type="ECO:0000313" key="6">
    <source>
        <dbReference type="EMBL" id="PZQ57506.1"/>
    </source>
</evidence>
<dbReference type="Gene3D" id="3.40.190.290">
    <property type="match status" value="1"/>
</dbReference>
<dbReference type="PANTHER" id="PTHR30537:SF81">
    <property type="entry name" value="TRANSCRIPTIONAL REGULATOR-RELATED"/>
    <property type="match status" value="1"/>
</dbReference>
<dbReference type="InterPro" id="IPR000847">
    <property type="entry name" value="LysR_HTH_N"/>
</dbReference>
<dbReference type="InterPro" id="IPR058163">
    <property type="entry name" value="LysR-type_TF_proteobact-type"/>
</dbReference>
<dbReference type="Proteomes" id="UP000249082">
    <property type="component" value="Unassembled WGS sequence"/>
</dbReference>
<dbReference type="InterPro" id="IPR036388">
    <property type="entry name" value="WH-like_DNA-bd_sf"/>
</dbReference>
<protein>
    <submittedName>
        <fullName evidence="6">LysR family transcriptional regulator</fullName>
    </submittedName>
</protein>
<dbReference type="Pfam" id="PF00126">
    <property type="entry name" value="HTH_1"/>
    <property type="match status" value="1"/>
</dbReference>
<comment type="similarity">
    <text evidence="1">Belongs to the LysR transcriptional regulatory family.</text>
</comment>
<evidence type="ECO:0000256" key="1">
    <source>
        <dbReference type="ARBA" id="ARBA00009437"/>
    </source>
</evidence>
<feature type="domain" description="HTH lysR-type" evidence="5">
    <location>
        <begin position="2"/>
        <end position="59"/>
    </location>
</feature>
<proteinExistence type="inferred from homology"/>
<dbReference type="PROSITE" id="PS50931">
    <property type="entry name" value="HTH_LYSR"/>
    <property type="match status" value="1"/>
</dbReference>
<dbReference type="EMBL" id="QFPX01000001">
    <property type="protein sequence ID" value="PZQ57506.1"/>
    <property type="molecule type" value="Genomic_DNA"/>
</dbReference>
<dbReference type="GO" id="GO:0043565">
    <property type="term" value="F:sequence-specific DNA binding"/>
    <property type="evidence" value="ECO:0007669"/>
    <property type="project" value="TreeGrafter"/>
</dbReference>
<reference evidence="6 7" key="1">
    <citation type="submission" date="2017-08" db="EMBL/GenBank/DDBJ databases">
        <title>Infants hospitalized years apart are colonized by the same room-sourced microbial strains.</title>
        <authorList>
            <person name="Brooks B."/>
            <person name="Olm M.R."/>
            <person name="Firek B.A."/>
            <person name="Baker R."/>
            <person name="Thomas B.C."/>
            <person name="Morowitz M.J."/>
            <person name="Banfield J.F."/>
        </authorList>
    </citation>
    <scope>NUCLEOTIDE SEQUENCE [LARGE SCALE GENOMIC DNA]</scope>
    <source>
        <strain evidence="6">S2_005_002_R2_33</strain>
    </source>
</reference>
<keyword evidence="4" id="KW-0804">Transcription</keyword>
<sequence>MIKLDGIVAFAATVDAGSISAAARRLGLAKSVVSERLAELERALGATLIQRSTRKLSLTNSGETFLPRAQRILRETEEASAELAAQSGKLAGPLRLSAPVGFGILHLGPALATFLRDYPQIEVSLELDDRFVDAATGGFDAVLRHGSVGDGRLIARRLARSRRLLVASPDYLARMGTPSSLAQLEGHKGILYSNRTGDWRFATPTGWSVIRPKAALRVNNGLVMRDAVAAGLGIAMLPSFFIHEALAEGSLVEVDIGLESEGAELFLAYPRDHGAATKIRALADSLRRSFGDPPYWENRPALPVRGDAV</sequence>
<organism evidence="6 7">
    <name type="scientific">Novosphingobium pentaromativorans</name>
    <dbReference type="NCBI Taxonomy" id="205844"/>
    <lineage>
        <taxon>Bacteria</taxon>
        <taxon>Pseudomonadati</taxon>
        <taxon>Pseudomonadota</taxon>
        <taxon>Alphaproteobacteria</taxon>
        <taxon>Sphingomonadales</taxon>
        <taxon>Sphingomonadaceae</taxon>
        <taxon>Novosphingobium</taxon>
    </lineage>
</organism>
<evidence type="ECO:0000259" key="5">
    <source>
        <dbReference type="PROSITE" id="PS50931"/>
    </source>
</evidence>
<dbReference type="Pfam" id="PF03466">
    <property type="entry name" value="LysR_substrate"/>
    <property type="match status" value="1"/>
</dbReference>
<evidence type="ECO:0000313" key="7">
    <source>
        <dbReference type="Proteomes" id="UP000249082"/>
    </source>
</evidence>
<dbReference type="CDD" id="cd08422">
    <property type="entry name" value="PBP2_CrgA_like"/>
    <property type="match status" value="1"/>
</dbReference>
<dbReference type="PANTHER" id="PTHR30537">
    <property type="entry name" value="HTH-TYPE TRANSCRIPTIONAL REGULATOR"/>
    <property type="match status" value="1"/>
</dbReference>
<name>A0A2W5NVK5_9SPHN</name>
<evidence type="ECO:0000256" key="4">
    <source>
        <dbReference type="ARBA" id="ARBA00023163"/>
    </source>
</evidence>
<dbReference type="AlphaFoldDB" id="A0A2W5NVK5"/>
<dbReference type="InterPro" id="IPR036390">
    <property type="entry name" value="WH_DNA-bd_sf"/>
</dbReference>
<dbReference type="FunFam" id="1.10.10.10:FF:000001">
    <property type="entry name" value="LysR family transcriptional regulator"/>
    <property type="match status" value="1"/>
</dbReference>
<dbReference type="GO" id="GO:0003700">
    <property type="term" value="F:DNA-binding transcription factor activity"/>
    <property type="evidence" value="ECO:0007669"/>
    <property type="project" value="InterPro"/>
</dbReference>